<protein>
    <submittedName>
        <fullName evidence="1">Uncharacterized protein</fullName>
    </submittedName>
</protein>
<reference evidence="1 2" key="1">
    <citation type="submission" date="2024-04" db="EMBL/GenBank/DDBJ databases">
        <authorList>
            <person name="Fracassetti M."/>
        </authorList>
    </citation>
    <scope>NUCLEOTIDE SEQUENCE [LARGE SCALE GENOMIC DNA]</scope>
</reference>
<accession>A0AAV2FUS5</accession>
<gene>
    <name evidence="1" type="ORF">LTRI10_LOCUS42159</name>
</gene>
<dbReference type="Proteomes" id="UP001497516">
    <property type="component" value="Chromosome 7"/>
</dbReference>
<name>A0AAV2FUS5_9ROSI</name>
<proteinExistence type="predicted"/>
<evidence type="ECO:0000313" key="2">
    <source>
        <dbReference type="Proteomes" id="UP001497516"/>
    </source>
</evidence>
<organism evidence="1 2">
    <name type="scientific">Linum trigynum</name>
    <dbReference type="NCBI Taxonomy" id="586398"/>
    <lineage>
        <taxon>Eukaryota</taxon>
        <taxon>Viridiplantae</taxon>
        <taxon>Streptophyta</taxon>
        <taxon>Embryophyta</taxon>
        <taxon>Tracheophyta</taxon>
        <taxon>Spermatophyta</taxon>
        <taxon>Magnoliopsida</taxon>
        <taxon>eudicotyledons</taxon>
        <taxon>Gunneridae</taxon>
        <taxon>Pentapetalae</taxon>
        <taxon>rosids</taxon>
        <taxon>fabids</taxon>
        <taxon>Malpighiales</taxon>
        <taxon>Linaceae</taxon>
        <taxon>Linum</taxon>
    </lineage>
</organism>
<keyword evidence="2" id="KW-1185">Reference proteome</keyword>
<sequence>MWLSPPLAAFLIGPILYYGPLIPLRLPLQSAATNRGVGVSDSFLLRFTYTLPLLPMSIYGCSSVPPHRLYLPSHHYFVLTSSPVSYRLSIWRSPVFLFATLLKNSSQAVVPKTIYGWFNPFQYGRIKFEDDC</sequence>
<evidence type="ECO:0000313" key="1">
    <source>
        <dbReference type="EMBL" id="CAL1402134.1"/>
    </source>
</evidence>
<dbReference type="EMBL" id="OZ034820">
    <property type="protein sequence ID" value="CAL1402134.1"/>
    <property type="molecule type" value="Genomic_DNA"/>
</dbReference>
<dbReference type="AlphaFoldDB" id="A0AAV2FUS5"/>